<dbReference type="EMBL" id="JAXOVC010000005">
    <property type="protein sequence ID" value="KAK4501130.1"/>
    <property type="molecule type" value="Genomic_DNA"/>
</dbReference>
<organism evidence="2 3">
    <name type="scientific">Zasmidium cellare</name>
    <name type="common">Wine cellar mold</name>
    <name type="synonym">Racodium cellare</name>
    <dbReference type="NCBI Taxonomy" id="395010"/>
    <lineage>
        <taxon>Eukaryota</taxon>
        <taxon>Fungi</taxon>
        <taxon>Dikarya</taxon>
        <taxon>Ascomycota</taxon>
        <taxon>Pezizomycotina</taxon>
        <taxon>Dothideomycetes</taxon>
        <taxon>Dothideomycetidae</taxon>
        <taxon>Mycosphaerellales</taxon>
        <taxon>Mycosphaerellaceae</taxon>
        <taxon>Zasmidium</taxon>
    </lineage>
</organism>
<dbReference type="Proteomes" id="UP001305779">
    <property type="component" value="Unassembled WGS sequence"/>
</dbReference>
<proteinExistence type="predicted"/>
<evidence type="ECO:0000313" key="3">
    <source>
        <dbReference type="Proteomes" id="UP001305779"/>
    </source>
</evidence>
<gene>
    <name evidence="2" type="ORF">PRZ48_006936</name>
</gene>
<reference evidence="2 3" key="1">
    <citation type="journal article" date="2023" name="G3 (Bethesda)">
        <title>A chromosome-level genome assembly of Zasmidium syzygii isolated from banana leaves.</title>
        <authorList>
            <person name="van Westerhoven A.C."/>
            <person name="Mehrabi R."/>
            <person name="Talebi R."/>
            <person name="Steentjes M.B.F."/>
            <person name="Corcolon B."/>
            <person name="Chong P.A."/>
            <person name="Kema G.H.J."/>
            <person name="Seidl M.F."/>
        </authorList>
    </citation>
    <scope>NUCLEOTIDE SEQUENCE [LARGE SCALE GENOMIC DNA]</scope>
    <source>
        <strain evidence="2 3">P124</strain>
    </source>
</reference>
<sequence>MAMIKDNSHSDEPEDDDPPIHHKEANRVPQFHILHSVTANKSQLKGTFHSIFYPKQLLTAFVPILFLLLNVQSTSEVQLAEHALHLAQLGTTSKDDRAIREALRVYHATVMQLRRRLSKPDAVLNDQVFAVVHLLRICETYKAISHDETGRRRHHEGIGQLLVAKGSKSHMKSFPLRISLEMYQQSQLWEMLATRQGSRTSTPEWAELNRDDKCKWKLPQLTGFILRLPGLLQRAEELIAREEDVPEGDVLNVLNALKGFETGLRQWMNRFYVEHPEVPYWKVKMEMCPWMKPSTDETTSTVFASAFDFAGTATAKAHQLFWMALSASSEASKDLADLLLDPLPPHKTFEEQDRRLLEETNEAADNLCMTAVYMSQPDNGVDSWIDACHSLQFAALCLVQNHNLPHRKPRHPGPDPQPSKPTIPPNSLHPKHIHSPSSINLHLPTATLHLTTPSPEPSTNSLINTLAQTPTPFASIKFT</sequence>
<feature type="region of interest" description="Disordered" evidence="1">
    <location>
        <begin position="404"/>
        <end position="439"/>
    </location>
</feature>
<dbReference type="PANTHER" id="PTHR38111:SF11">
    <property type="entry name" value="TRANSCRIPTION FACTOR DOMAIN-CONTAINING PROTEIN-RELATED"/>
    <property type="match status" value="1"/>
</dbReference>
<protein>
    <submittedName>
        <fullName evidence="2">Uncharacterized protein</fullName>
    </submittedName>
</protein>
<keyword evidence="3" id="KW-1185">Reference proteome</keyword>
<dbReference type="InterPro" id="IPR053178">
    <property type="entry name" value="Osmoadaptation_assoc"/>
</dbReference>
<evidence type="ECO:0000256" key="1">
    <source>
        <dbReference type="SAM" id="MobiDB-lite"/>
    </source>
</evidence>
<name>A0ABR0EIR6_ZASCE</name>
<dbReference type="PANTHER" id="PTHR38111">
    <property type="entry name" value="ZN(2)-C6 FUNGAL-TYPE DOMAIN-CONTAINING PROTEIN-RELATED"/>
    <property type="match status" value="1"/>
</dbReference>
<evidence type="ECO:0000313" key="2">
    <source>
        <dbReference type="EMBL" id="KAK4501130.1"/>
    </source>
</evidence>
<feature type="compositionally biased region" description="Basic and acidic residues" evidence="1">
    <location>
        <begin position="1"/>
        <end position="11"/>
    </location>
</feature>
<accession>A0ABR0EIR6</accession>
<feature type="region of interest" description="Disordered" evidence="1">
    <location>
        <begin position="1"/>
        <end position="23"/>
    </location>
</feature>
<comment type="caution">
    <text evidence="2">The sequence shown here is derived from an EMBL/GenBank/DDBJ whole genome shotgun (WGS) entry which is preliminary data.</text>
</comment>
<feature type="compositionally biased region" description="Pro residues" evidence="1">
    <location>
        <begin position="414"/>
        <end position="424"/>
    </location>
</feature>